<dbReference type="AlphaFoldDB" id="A0A8X6YKL4"/>
<reference evidence="2" key="1">
    <citation type="submission" date="2020-08" db="EMBL/GenBank/DDBJ databases">
        <title>Multicomponent nature underlies the extraordinary mechanical properties of spider dragline silk.</title>
        <authorList>
            <person name="Kono N."/>
            <person name="Nakamura H."/>
            <person name="Mori M."/>
            <person name="Yoshida Y."/>
            <person name="Ohtoshi R."/>
            <person name="Malay A.D."/>
            <person name="Moran D.A.P."/>
            <person name="Tomita M."/>
            <person name="Numata K."/>
            <person name="Arakawa K."/>
        </authorList>
    </citation>
    <scope>NUCLEOTIDE SEQUENCE</scope>
</reference>
<comment type="caution">
    <text evidence="2">The sequence shown here is derived from an EMBL/GenBank/DDBJ whole genome shotgun (WGS) entry which is preliminary data.</text>
</comment>
<proteinExistence type="predicted"/>
<dbReference type="PANTHER" id="PTHR46599">
    <property type="entry name" value="PIGGYBAC TRANSPOSABLE ELEMENT-DERIVED PROTEIN 4"/>
    <property type="match status" value="1"/>
</dbReference>
<evidence type="ECO:0000313" key="2">
    <source>
        <dbReference type="EMBL" id="GFY74680.1"/>
    </source>
</evidence>
<gene>
    <name evidence="2" type="primary">PGBD4</name>
    <name evidence="2" type="ORF">TNIN_430041</name>
</gene>
<dbReference type="InterPro" id="IPR029526">
    <property type="entry name" value="PGBD"/>
</dbReference>
<name>A0A8X6YKL4_9ARAC</name>
<evidence type="ECO:0000259" key="1">
    <source>
        <dbReference type="Pfam" id="PF13843"/>
    </source>
</evidence>
<sequence length="214" mass="25115">MEFMDGIDDENTFLLDDELHSVIQIFLLIYLDYSSDDSCSELSSDEDLSSAKTTVEELHVFFALNILQGIVKKPGIDHYWSKRYSTNTPFFSKIMSHRRFCLLQRYLHFSDNAAFDPQNHKCPRLVKVWLVLKHLNEKFSETVTPERDVTIDESIMLFKGRLGWKQFIPLKRARFGVKCFMLFEYISGYVWSIIIYTGKDTILKPEYSKLCFSS</sequence>
<dbReference type="OrthoDB" id="75807at2759"/>
<organism evidence="2 3">
    <name type="scientific">Trichonephila inaurata madagascariensis</name>
    <dbReference type="NCBI Taxonomy" id="2747483"/>
    <lineage>
        <taxon>Eukaryota</taxon>
        <taxon>Metazoa</taxon>
        <taxon>Ecdysozoa</taxon>
        <taxon>Arthropoda</taxon>
        <taxon>Chelicerata</taxon>
        <taxon>Arachnida</taxon>
        <taxon>Araneae</taxon>
        <taxon>Araneomorphae</taxon>
        <taxon>Entelegynae</taxon>
        <taxon>Araneoidea</taxon>
        <taxon>Nephilidae</taxon>
        <taxon>Trichonephila</taxon>
        <taxon>Trichonephila inaurata</taxon>
    </lineage>
</organism>
<evidence type="ECO:0000313" key="3">
    <source>
        <dbReference type="Proteomes" id="UP000886998"/>
    </source>
</evidence>
<keyword evidence="3" id="KW-1185">Reference proteome</keyword>
<protein>
    <submittedName>
        <fullName evidence="2">PiggyBac transposable element-derived protein 4</fullName>
    </submittedName>
</protein>
<dbReference type="EMBL" id="BMAV01020884">
    <property type="protein sequence ID" value="GFY74680.1"/>
    <property type="molecule type" value="Genomic_DNA"/>
</dbReference>
<feature type="domain" description="PiggyBac transposable element-derived protein" evidence="1">
    <location>
        <begin position="50"/>
        <end position="202"/>
    </location>
</feature>
<dbReference type="Proteomes" id="UP000886998">
    <property type="component" value="Unassembled WGS sequence"/>
</dbReference>
<dbReference type="Pfam" id="PF13843">
    <property type="entry name" value="DDE_Tnp_1_7"/>
    <property type="match status" value="1"/>
</dbReference>
<dbReference type="PANTHER" id="PTHR46599:SF3">
    <property type="entry name" value="PIGGYBAC TRANSPOSABLE ELEMENT-DERIVED PROTEIN 4"/>
    <property type="match status" value="1"/>
</dbReference>
<accession>A0A8X6YKL4</accession>